<dbReference type="AlphaFoldDB" id="A0A645CZ85"/>
<reference evidence="1" key="1">
    <citation type="submission" date="2019-08" db="EMBL/GenBank/DDBJ databases">
        <authorList>
            <person name="Kucharzyk K."/>
            <person name="Murdoch R.W."/>
            <person name="Higgins S."/>
            <person name="Loffler F."/>
        </authorList>
    </citation>
    <scope>NUCLEOTIDE SEQUENCE</scope>
</reference>
<accession>A0A645CZ85</accession>
<protein>
    <submittedName>
        <fullName evidence="1">Uncharacterized protein</fullName>
    </submittedName>
</protein>
<gene>
    <name evidence="1" type="ORF">SDC9_129262</name>
</gene>
<proteinExistence type="predicted"/>
<name>A0A645CZ85_9ZZZZ</name>
<dbReference type="EMBL" id="VSSQ01031353">
    <property type="protein sequence ID" value="MPM82201.1"/>
    <property type="molecule type" value="Genomic_DNA"/>
</dbReference>
<sequence>MDIPYRNHSTKGQQILIIYIHRRVIHIAPAVHIHNLVIHLLAINPARITYGGIALDWYELVSKAAKFQVIPDPNSKVSPHRHKIDRTVPFVIGYKVQDHHLCLGEYIFV</sequence>
<organism evidence="1">
    <name type="scientific">bioreactor metagenome</name>
    <dbReference type="NCBI Taxonomy" id="1076179"/>
    <lineage>
        <taxon>unclassified sequences</taxon>
        <taxon>metagenomes</taxon>
        <taxon>ecological metagenomes</taxon>
    </lineage>
</organism>
<evidence type="ECO:0000313" key="1">
    <source>
        <dbReference type="EMBL" id="MPM82201.1"/>
    </source>
</evidence>
<comment type="caution">
    <text evidence="1">The sequence shown here is derived from an EMBL/GenBank/DDBJ whole genome shotgun (WGS) entry which is preliminary data.</text>
</comment>